<dbReference type="Pfam" id="PF03051">
    <property type="entry name" value="Peptidase_C1_2"/>
    <property type="match status" value="2"/>
</dbReference>
<sequence length="401" mass="45221">MKKMTLLMALCLGCTFAFAQEAAKEKKDSVGFVFTTVKANKITSVKNQASSGTCWSFSGIGFLESELLRMGKPEYDLSEMFIVHHNYQEKAQKYVRMHGKINFAAGGSFADVIDAIKEYGIVPDTVMRGLNYGEEKHRHGELDAVTSAYVDAIIKNPNKQHLSTAWFDGFKGILNAYLGTIPEEFTYNGKKYTPKSFAASLGLNSDDYISITSFTHHPFYTKFAVEIEDNWRWEESYNVPMDEMMAIIDNALNNGYTVAWGADVSEKGFTRQGIGVIPDVDPNKAPAGTDEAKWIGLSTKEKEDMLYKVTGPVKEKEITQDLRQKGFDNYETTDDHGMQIFGIAKDQKGNKFYMVKNSWGTENKYKGIWYISEAFVKYKTIDLAVHKDAIPKDIRKKLGLK</sequence>
<dbReference type="EMBL" id="BDCR01000003">
    <property type="protein sequence ID" value="GAT63355.1"/>
    <property type="molecule type" value="Genomic_DNA"/>
</dbReference>
<dbReference type="InterPro" id="IPR000668">
    <property type="entry name" value="Peptidase_C1A_C"/>
</dbReference>
<dbReference type="GO" id="GO:0005737">
    <property type="term" value="C:cytoplasm"/>
    <property type="evidence" value="ECO:0007669"/>
    <property type="project" value="TreeGrafter"/>
</dbReference>
<dbReference type="InterPro" id="IPR038765">
    <property type="entry name" value="Papain-like_cys_pep_sf"/>
</dbReference>
<comment type="caution">
    <text evidence="8">The sequence shown here is derived from an EMBL/GenBank/DDBJ whole genome shotgun (WGS) entry which is preliminary data.</text>
</comment>
<keyword evidence="3 4" id="KW-0788">Thiol protease</keyword>
<reference evidence="9" key="2">
    <citation type="journal article" date="2017" name="Genome Announc.">
        <title>Draft genome sequence of Paludibacter jiangxiensis NM7(T), a propionate-producing fermentative bacterium.</title>
        <authorList>
            <person name="Qiu Y.-L."/>
            <person name="Tourlousse D.M."/>
            <person name="Matsuura N."/>
            <person name="Ohashi A."/>
            <person name="Sekiguchi Y."/>
        </authorList>
    </citation>
    <scope>NUCLEOTIDE SEQUENCE [LARGE SCALE GENOMIC DNA]</scope>
    <source>
        <strain evidence="9">NM7</strain>
    </source>
</reference>
<dbReference type="Gene3D" id="3.90.70.10">
    <property type="entry name" value="Cysteine proteinases"/>
    <property type="match status" value="1"/>
</dbReference>
<feature type="domain" description="Peptidase C1A papain C-terminal" evidence="7">
    <location>
        <begin position="39"/>
        <end position="87"/>
    </location>
</feature>
<dbReference type="Pfam" id="PF00112">
    <property type="entry name" value="Peptidase_C1"/>
    <property type="match status" value="1"/>
</dbReference>
<dbReference type="PIRSF" id="PIRSF005700">
    <property type="entry name" value="PepC"/>
    <property type="match status" value="1"/>
</dbReference>
<dbReference type="STRING" id="681398.PJIAN_3681"/>
<gene>
    <name evidence="8" type="ORF">PJIAN_3681</name>
</gene>
<dbReference type="OrthoDB" id="9814054at2"/>
<keyword evidence="1 4" id="KW-0645">Protease</keyword>
<dbReference type="RefSeq" id="WP_068704440.1">
    <property type="nucleotide sequence ID" value="NZ_BDCR01000003.1"/>
</dbReference>
<dbReference type="GO" id="GO:0070005">
    <property type="term" value="F:cysteine-type aminopeptidase activity"/>
    <property type="evidence" value="ECO:0007669"/>
    <property type="project" value="InterPro"/>
</dbReference>
<keyword evidence="2 4" id="KW-0378">Hydrolase</keyword>
<evidence type="ECO:0000256" key="6">
    <source>
        <dbReference type="SAM" id="SignalP"/>
    </source>
</evidence>
<dbReference type="PANTHER" id="PTHR10363">
    <property type="entry name" value="BLEOMYCIN HYDROLASE"/>
    <property type="match status" value="1"/>
</dbReference>
<dbReference type="Proteomes" id="UP000076586">
    <property type="component" value="Unassembled WGS sequence"/>
</dbReference>
<name>A0A161LEW4_9BACT</name>
<dbReference type="InterPro" id="IPR004134">
    <property type="entry name" value="Peptidase_C1B"/>
</dbReference>
<dbReference type="PROSITE" id="PS00139">
    <property type="entry name" value="THIOL_PROTEASE_CYS"/>
    <property type="match status" value="1"/>
</dbReference>
<dbReference type="GO" id="GO:0043418">
    <property type="term" value="P:homocysteine catabolic process"/>
    <property type="evidence" value="ECO:0007669"/>
    <property type="project" value="TreeGrafter"/>
</dbReference>
<evidence type="ECO:0000256" key="5">
    <source>
        <dbReference type="PIRSR" id="PIRSR005700-1"/>
    </source>
</evidence>
<feature type="chain" id="PRO_5007824030" description="Aminopeptidase" evidence="6">
    <location>
        <begin position="20"/>
        <end position="401"/>
    </location>
</feature>
<evidence type="ECO:0000259" key="7">
    <source>
        <dbReference type="Pfam" id="PF00112"/>
    </source>
</evidence>
<keyword evidence="9" id="KW-1185">Reference proteome</keyword>
<evidence type="ECO:0000256" key="4">
    <source>
        <dbReference type="PIRNR" id="PIRNR005700"/>
    </source>
</evidence>
<feature type="signal peptide" evidence="6">
    <location>
        <begin position="1"/>
        <end position="19"/>
    </location>
</feature>
<proteinExistence type="inferred from homology"/>
<dbReference type="PANTHER" id="PTHR10363:SF2">
    <property type="entry name" value="BLEOMYCIN HYDROLASE"/>
    <property type="match status" value="1"/>
</dbReference>
<feature type="active site" evidence="5">
    <location>
        <position position="336"/>
    </location>
</feature>
<dbReference type="SUPFAM" id="SSF54001">
    <property type="entry name" value="Cysteine proteinases"/>
    <property type="match status" value="1"/>
</dbReference>
<evidence type="ECO:0000313" key="8">
    <source>
        <dbReference type="EMBL" id="GAT63355.1"/>
    </source>
</evidence>
<keyword evidence="4 8" id="KW-0031">Aminopeptidase</keyword>
<reference evidence="9" key="1">
    <citation type="submission" date="2016-04" db="EMBL/GenBank/DDBJ databases">
        <title>Draft genome sequence of Paludibacter jiangxiensis strain NM7.</title>
        <authorList>
            <person name="Qiu Y."/>
            <person name="Matsuura N."/>
            <person name="Ohashi A."/>
            <person name="Tourlousse M.D."/>
            <person name="Sekiguchi Y."/>
        </authorList>
    </citation>
    <scope>NUCLEOTIDE SEQUENCE [LARGE SCALE GENOMIC DNA]</scope>
    <source>
        <strain evidence="9">NM7</strain>
    </source>
</reference>
<protein>
    <recommendedName>
        <fullName evidence="4">Aminopeptidase</fullName>
    </recommendedName>
</protein>
<feature type="active site" evidence="5">
    <location>
        <position position="54"/>
    </location>
</feature>
<keyword evidence="6" id="KW-0732">Signal</keyword>
<feature type="active site" evidence="5">
    <location>
        <position position="357"/>
    </location>
</feature>
<evidence type="ECO:0000256" key="3">
    <source>
        <dbReference type="ARBA" id="ARBA00022807"/>
    </source>
</evidence>
<comment type="similarity">
    <text evidence="4">Belongs to the peptidase C1 family.</text>
</comment>
<dbReference type="AlphaFoldDB" id="A0A161LEW4"/>
<dbReference type="GO" id="GO:0006508">
    <property type="term" value="P:proteolysis"/>
    <property type="evidence" value="ECO:0007669"/>
    <property type="project" value="UniProtKB-KW"/>
</dbReference>
<evidence type="ECO:0000256" key="2">
    <source>
        <dbReference type="ARBA" id="ARBA00022801"/>
    </source>
</evidence>
<accession>A0A161LEW4</accession>
<organism evidence="8 9">
    <name type="scientific">Paludibacter jiangxiensis</name>
    <dbReference type="NCBI Taxonomy" id="681398"/>
    <lineage>
        <taxon>Bacteria</taxon>
        <taxon>Pseudomonadati</taxon>
        <taxon>Bacteroidota</taxon>
        <taxon>Bacteroidia</taxon>
        <taxon>Bacteroidales</taxon>
        <taxon>Paludibacteraceae</taxon>
        <taxon>Paludibacter</taxon>
    </lineage>
</organism>
<dbReference type="InterPro" id="IPR000169">
    <property type="entry name" value="Pept_cys_AS"/>
</dbReference>
<evidence type="ECO:0000256" key="1">
    <source>
        <dbReference type="ARBA" id="ARBA00022670"/>
    </source>
</evidence>
<evidence type="ECO:0000313" key="9">
    <source>
        <dbReference type="Proteomes" id="UP000076586"/>
    </source>
</evidence>
<dbReference type="GO" id="GO:0009636">
    <property type="term" value="P:response to toxic substance"/>
    <property type="evidence" value="ECO:0007669"/>
    <property type="project" value="TreeGrafter"/>
</dbReference>